<evidence type="ECO:0000313" key="2">
    <source>
        <dbReference type="EMBL" id="RUS76154.1"/>
    </source>
</evidence>
<reference evidence="2 3" key="1">
    <citation type="submission" date="2019-01" db="EMBL/GenBank/DDBJ databases">
        <title>A draft genome assembly of the solar-powered sea slug Elysia chlorotica.</title>
        <authorList>
            <person name="Cai H."/>
            <person name="Li Q."/>
            <person name="Fang X."/>
            <person name="Li J."/>
            <person name="Curtis N.E."/>
            <person name="Altenburger A."/>
            <person name="Shibata T."/>
            <person name="Feng M."/>
            <person name="Maeda T."/>
            <person name="Schwartz J.A."/>
            <person name="Shigenobu S."/>
            <person name="Lundholm N."/>
            <person name="Nishiyama T."/>
            <person name="Yang H."/>
            <person name="Hasebe M."/>
            <person name="Li S."/>
            <person name="Pierce S.K."/>
            <person name="Wang J."/>
        </authorList>
    </citation>
    <scope>NUCLEOTIDE SEQUENCE [LARGE SCALE GENOMIC DNA]</scope>
    <source>
        <strain evidence="2">EC2010</strain>
        <tissue evidence="2">Whole organism of an adult</tissue>
    </source>
</reference>
<feature type="non-terminal residue" evidence="2">
    <location>
        <position position="132"/>
    </location>
</feature>
<comment type="caution">
    <text evidence="2">The sequence shown here is derived from an EMBL/GenBank/DDBJ whole genome shotgun (WGS) entry which is preliminary data.</text>
</comment>
<evidence type="ECO:0008006" key="4">
    <source>
        <dbReference type="Google" id="ProtNLM"/>
    </source>
</evidence>
<sequence>MSVTGGWILVCVLSLVALVASQTTPVITDFTAPANIDEDTIVETRLTRIACSNPGDSCLCNVLTMTPNNGPFSVFKKNGDVDFYVYYLGVANGARLDITTNPTYFVTIECFDSTRTNSDTAVLEIDVQQNQA</sequence>
<dbReference type="AlphaFoldDB" id="A0A433T3N4"/>
<dbReference type="EMBL" id="RQTK01000683">
    <property type="protein sequence ID" value="RUS76154.1"/>
    <property type="molecule type" value="Genomic_DNA"/>
</dbReference>
<protein>
    <recommendedName>
        <fullName evidence="4">Cadherin domain-containing protein</fullName>
    </recommendedName>
</protein>
<feature type="chain" id="PRO_5019005102" description="Cadherin domain-containing protein" evidence="1">
    <location>
        <begin position="22"/>
        <end position="132"/>
    </location>
</feature>
<dbReference type="Proteomes" id="UP000271974">
    <property type="component" value="Unassembled WGS sequence"/>
</dbReference>
<organism evidence="2 3">
    <name type="scientific">Elysia chlorotica</name>
    <name type="common">Eastern emerald elysia</name>
    <name type="synonym">Sea slug</name>
    <dbReference type="NCBI Taxonomy" id="188477"/>
    <lineage>
        <taxon>Eukaryota</taxon>
        <taxon>Metazoa</taxon>
        <taxon>Spiralia</taxon>
        <taxon>Lophotrochozoa</taxon>
        <taxon>Mollusca</taxon>
        <taxon>Gastropoda</taxon>
        <taxon>Heterobranchia</taxon>
        <taxon>Euthyneura</taxon>
        <taxon>Panpulmonata</taxon>
        <taxon>Sacoglossa</taxon>
        <taxon>Placobranchoidea</taxon>
        <taxon>Plakobranchidae</taxon>
        <taxon>Elysia</taxon>
    </lineage>
</organism>
<evidence type="ECO:0000256" key="1">
    <source>
        <dbReference type="SAM" id="SignalP"/>
    </source>
</evidence>
<accession>A0A433T3N4</accession>
<dbReference type="OrthoDB" id="6109663at2759"/>
<proteinExistence type="predicted"/>
<feature type="signal peptide" evidence="1">
    <location>
        <begin position="1"/>
        <end position="21"/>
    </location>
</feature>
<gene>
    <name evidence="2" type="ORF">EGW08_016066</name>
</gene>
<name>A0A433T3N4_ELYCH</name>
<keyword evidence="3" id="KW-1185">Reference proteome</keyword>
<keyword evidence="1" id="KW-0732">Signal</keyword>
<evidence type="ECO:0000313" key="3">
    <source>
        <dbReference type="Proteomes" id="UP000271974"/>
    </source>
</evidence>